<comment type="similarity">
    <text evidence="2">Belongs to the precorrin methyltransferase family.</text>
</comment>
<dbReference type="InterPro" id="IPR035996">
    <property type="entry name" value="4pyrrol_Methylase_sf"/>
</dbReference>
<dbReference type="STRING" id="1328313.DS2_08168"/>
<feature type="binding site" evidence="15">
    <location>
        <begin position="329"/>
        <end position="330"/>
    </location>
    <ligand>
        <name>S-adenosyl-L-methionine</name>
        <dbReference type="ChEBI" id="CHEBI:59789"/>
    </ligand>
</feature>
<comment type="pathway">
    <text evidence="15">Porphyrin-containing compound metabolism; siroheme biosynthesis; siroheme from sirohydrochlorin: step 1/1.</text>
</comment>
<dbReference type="NCBIfam" id="TIGR01470">
    <property type="entry name" value="cysG_Nterm"/>
    <property type="match status" value="1"/>
</dbReference>
<feature type="binding site" evidence="15">
    <location>
        <position position="410"/>
    </location>
    <ligand>
        <name>S-adenosyl-L-methionine</name>
        <dbReference type="ChEBI" id="CHEBI:59789"/>
    </ligand>
</feature>
<dbReference type="InterPro" id="IPR037115">
    <property type="entry name" value="Sirohaem_synt_dimer_dom_sf"/>
</dbReference>
<dbReference type="InterPro" id="IPR050161">
    <property type="entry name" value="Siro_Cobalamin_biosynth"/>
</dbReference>
<keyword evidence="8 15" id="KW-0520">NAD</keyword>
<dbReference type="GO" id="GO:0004851">
    <property type="term" value="F:uroporphyrin-III C-methyltransferase activity"/>
    <property type="evidence" value="ECO:0007669"/>
    <property type="project" value="UniProtKB-UniRule"/>
</dbReference>
<protein>
    <recommendedName>
        <fullName evidence="15">Siroheme synthase</fullName>
    </recommendedName>
    <domain>
        <recommendedName>
            <fullName evidence="15">Uroporphyrinogen-III C-methyltransferase</fullName>
            <shortName evidence="15">Urogen III methylase</shortName>
            <ecNumber evidence="15">2.1.1.107</ecNumber>
        </recommendedName>
        <alternativeName>
            <fullName evidence="15">SUMT</fullName>
        </alternativeName>
        <alternativeName>
            <fullName evidence="15">Uroporphyrinogen III methylase</fullName>
            <shortName evidence="15">UROM</shortName>
        </alternativeName>
    </domain>
    <domain>
        <recommendedName>
            <fullName evidence="15">Precorrin-2 dehydrogenase</fullName>
            <ecNumber evidence="15">1.3.1.76</ecNumber>
        </recommendedName>
    </domain>
    <domain>
        <recommendedName>
            <fullName evidence="15">Sirohydrochlorin ferrochelatase</fullName>
            <ecNumber evidence="15">4.99.1.4</ecNumber>
        </recommendedName>
    </domain>
</protein>
<evidence type="ECO:0000256" key="15">
    <source>
        <dbReference type="HAMAP-Rule" id="MF_01646"/>
    </source>
</evidence>
<feature type="domain" description="Tetrapyrrole methylase" evidence="17">
    <location>
        <begin position="216"/>
        <end position="425"/>
    </location>
</feature>
<dbReference type="HAMAP" id="MF_01646">
    <property type="entry name" value="Siroheme_synth"/>
    <property type="match status" value="1"/>
</dbReference>
<dbReference type="InterPro" id="IPR036291">
    <property type="entry name" value="NAD(P)-bd_dom_sf"/>
</dbReference>
<dbReference type="InterPro" id="IPR028281">
    <property type="entry name" value="Sirohaem_synthase_central"/>
</dbReference>
<dbReference type="InterPro" id="IPR003043">
    <property type="entry name" value="Uropor_MeTrfase_CS"/>
</dbReference>
<keyword evidence="10 15" id="KW-0627">Porphyrin biosynthesis</keyword>
<feature type="binding site" evidence="15">
    <location>
        <begin position="299"/>
        <end position="301"/>
    </location>
    <ligand>
        <name>S-adenosyl-L-methionine</name>
        <dbReference type="ChEBI" id="CHEBI:59789"/>
    </ligand>
</feature>
<keyword evidence="6 15" id="KW-0949">S-adenosyl-L-methionine</keyword>
<comment type="catalytic activity">
    <reaction evidence="15">
        <text>uroporphyrinogen III + 2 S-adenosyl-L-methionine = precorrin-2 + 2 S-adenosyl-L-homocysteine + H(+)</text>
        <dbReference type="Rhea" id="RHEA:32459"/>
        <dbReference type="ChEBI" id="CHEBI:15378"/>
        <dbReference type="ChEBI" id="CHEBI:57308"/>
        <dbReference type="ChEBI" id="CHEBI:57856"/>
        <dbReference type="ChEBI" id="CHEBI:58827"/>
        <dbReference type="ChEBI" id="CHEBI:59789"/>
        <dbReference type="EC" id="2.1.1.107"/>
    </reaction>
</comment>
<dbReference type="RefSeq" id="WP_035014238.1">
    <property type="nucleotide sequence ID" value="NZ_ARZY01000012.1"/>
</dbReference>
<organism evidence="20 21">
    <name type="scientific">Catenovulum agarivorans DS-2</name>
    <dbReference type="NCBI Taxonomy" id="1328313"/>
    <lineage>
        <taxon>Bacteria</taxon>
        <taxon>Pseudomonadati</taxon>
        <taxon>Pseudomonadota</taxon>
        <taxon>Gammaproteobacteria</taxon>
        <taxon>Alteromonadales</taxon>
        <taxon>Alteromonadaceae</taxon>
        <taxon>Catenovulum</taxon>
    </lineage>
</organism>
<dbReference type="Gene3D" id="3.40.1010.10">
    <property type="entry name" value="Cobalt-precorrin-4 Transmethylase, Domain 1"/>
    <property type="match status" value="1"/>
</dbReference>
<dbReference type="GO" id="GO:0019354">
    <property type="term" value="P:siroheme biosynthetic process"/>
    <property type="evidence" value="ECO:0007669"/>
    <property type="project" value="UniProtKB-UniRule"/>
</dbReference>
<keyword evidence="11 15" id="KW-0511">Multifunctional enzyme</keyword>
<evidence type="ECO:0000256" key="10">
    <source>
        <dbReference type="ARBA" id="ARBA00023244"/>
    </source>
</evidence>
<dbReference type="AlphaFoldDB" id="W7QET1"/>
<evidence type="ECO:0000259" key="19">
    <source>
        <dbReference type="Pfam" id="PF14824"/>
    </source>
</evidence>
<feature type="binding site" evidence="15">
    <location>
        <begin position="22"/>
        <end position="23"/>
    </location>
    <ligand>
        <name>NAD(+)</name>
        <dbReference type="ChEBI" id="CHEBI:57540"/>
    </ligand>
</feature>
<dbReference type="PANTHER" id="PTHR45790:SF1">
    <property type="entry name" value="SIROHEME SYNTHASE"/>
    <property type="match status" value="1"/>
</dbReference>
<dbReference type="InterPro" id="IPR000878">
    <property type="entry name" value="4pyrrol_Mease"/>
</dbReference>
<comment type="pathway">
    <text evidence="14 15">Cofactor biosynthesis; adenosylcobalamin biosynthesis; precorrin-2 from uroporphyrinogen III: step 1/1.</text>
</comment>
<comment type="catalytic activity">
    <reaction evidence="15">
        <text>siroheme + 2 H(+) = sirohydrochlorin + Fe(2+)</text>
        <dbReference type="Rhea" id="RHEA:24360"/>
        <dbReference type="ChEBI" id="CHEBI:15378"/>
        <dbReference type="ChEBI" id="CHEBI:29033"/>
        <dbReference type="ChEBI" id="CHEBI:58351"/>
        <dbReference type="ChEBI" id="CHEBI:60052"/>
        <dbReference type="EC" id="4.99.1.4"/>
    </reaction>
</comment>
<evidence type="ECO:0000313" key="20">
    <source>
        <dbReference type="EMBL" id="EWH10431.1"/>
    </source>
</evidence>
<sequence>MEQFPIFLNMANFPCAVVGGGEVAYRKISALLKAKAQICVISPEVNADINTLIETKQIDWQQQNWQADSITGKRLVVAATDNNQVNKQIFEYCEANNILVNTVDQPDLCRYTTPSIVDRSPIVIAISSAGMSPVLARRIRAMIETALPQSLSGIAQYAGSIRSKIKSKLPTIDLRRLFWEKFFSSSIMSRFEQMADSEKTSLVDNLIQNTHEQGEVWLVGAGPGDPELITIKALQKLQLADVVVYDRLVSADIVNLARKDAEFICVGKQKSLHMKQQQEINQLLVDLAKQGKKVCRLKGGDPFIFGRGGEELETLVEQQIPFQVIPAVTAAAGCSSYAGIPLTHRDYARKVTFVTGQNSKAGDEPDWQSLIHPYHTLCIYMGLSKAQQVQENLIKHGMAADMPVAIVENGTTQHQRVVTGILSELGQLQQQHNIGSPALLIIGQVVKLHNSLDWFTPDRQENAGAFKNYLAEK</sequence>
<dbReference type="Proteomes" id="UP000019276">
    <property type="component" value="Unassembled WGS sequence"/>
</dbReference>
<evidence type="ECO:0000256" key="9">
    <source>
        <dbReference type="ARBA" id="ARBA00023239"/>
    </source>
</evidence>
<accession>W7QET1</accession>
<dbReference type="InterPro" id="IPR019478">
    <property type="entry name" value="Sirohaem_synthase_dimer_dom"/>
</dbReference>
<evidence type="ECO:0000313" key="21">
    <source>
        <dbReference type="Proteomes" id="UP000019276"/>
    </source>
</evidence>
<reference evidence="20 21" key="1">
    <citation type="journal article" date="2014" name="Genome Announc.">
        <title>Draft Genome Sequence of the Agar-Degrading Bacterium Catenovulum sp. Strain DS-2, Isolated from Intestines of Haliotis diversicolor.</title>
        <authorList>
            <person name="Shan D."/>
            <person name="Li X."/>
            <person name="Gu Z."/>
            <person name="Wei G."/>
            <person name="Gao Z."/>
            <person name="Shao Z."/>
        </authorList>
    </citation>
    <scope>NUCLEOTIDE SEQUENCE [LARGE SCALE GENOMIC DNA]</scope>
    <source>
        <strain evidence="20 21">DS-2</strain>
    </source>
</reference>
<feature type="domain" description="Siroheme synthase central" evidence="19">
    <location>
        <begin position="124"/>
        <end position="144"/>
    </location>
</feature>
<evidence type="ECO:0000256" key="1">
    <source>
        <dbReference type="ARBA" id="ARBA00005010"/>
    </source>
</evidence>
<dbReference type="SUPFAM" id="SSF51735">
    <property type="entry name" value="NAD(P)-binding Rossmann-fold domains"/>
    <property type="match status" value="1"/>
</dbReference>
<feature type="domain" description="Sirohaem synthase dimerisation" evidence="18">
    <location>
        <begin position="151"/>
        <end position="194"/>
    </location>
</feature>
<dbReference type="Gene3D" id="3.30.160.110">
    <property type="entry name" value="Siroheme synthase, domain 2"/>
    <property type="match status" value="1"/>
</dbReference>
<dbReference type="EC" id="4.99.1.4" evidence="15"/>
<feature type="binding site" evidence="15">
    <location>
        <position position="223"/>
    </location>
    <ligand>
        <name>S-adenosyl-L-methionine</name>
        <dbReference type="ChEBI" id="CHEBI:59789"/>
    </ligand>
</feature>
<dbReference type="InterPro" id="IPR014776">
    <property type="entry name" value="4pyrrole_Mease_sub2"/>
</dbReference>
<keyword evidence="5 15" id="KW-0808">Transferase</keyword>
<dbReference type="UniPathway" id="UPA00148">
    <property type="reaction ID" value="UER00211"/>
</dbReference>
<dbReference type="SUPFAM" id="SSF75615">
    <property type="entry name" value="Siroheme synthase middle domains-like"/>
    <property type="match status" value="1"/>
</dbReference>
<dbReference type="PIRSF" id="PIRSF036426">
    <property type="entry name" value="Sirohaem_synth"/>
    <property type="match status" value="1"/>
</dbReference>
<dbReference type="InterPro" id="IPR012409">
    <property type="entry name" value="Sirohaem_synth"/>
</dbReference>
<dbReference type="PANTHER" id="PTHR45790">
    <property type="entry name" value="SIROHEME SYNTHASE-RELATED"/>
    <property type="match status" value="1"/>
</dbReference>
<name>W7QET1_9ALTE</name>
<dbReference type="InterPro" id="IPR014777">
    <property type="entry name" value="4pyrrole_Mease_sub1"/>
</dbReference>
<feature type="binding site" evidence="15">
    <location>
        <position position="304"/>
    </location>
    <ligand>
        <name>S-adenosyl-L-methionine</name>
        <dbReference type="ChEBI" id="CHEBI:59789"/>
    </ligand>
</feature>
<keyword evidence="9 15" id="KW-0456">Lyase</keyword>
<keyword evidence="15" id="KW-0597">Phosphoprotein</keyword>
<comment type="catalytic activity">
    <reaction evidence="13 15">
        <text>precorrin-2 + NAD(+) = sirohydrochlorin + NADH + 2 H(+)</text>
        <dbReference type="Rhea" id="RHEA:15613"/>
        <dbReference type="ChEBI" id="CHEBI:15378"/>
        <dbReference type="ChEBI" id="CHEBI:57540"/>
        <dbReference type="ChEBI" id="CHEBI:57945"/>
        <dbReference type="ChEBI" id="CHEBI:58351"/>
        <dbReference type="ChEBI" id="CHEBI:58827"/>
        <dbReference type="EC" id="1.3.1.76"/>
    </reaction>
</comment>
<dbReference type="InterPro" id="IPR006367">
    <property type="entry name" value="Sirohaem_synthase_N"/>
</dbReference>
<feature type="active site" description="Proton donor" evidence="15 16">
    <location>
        <position position="268"/>
    </location>
</feature>
<evidence type="ECO:0000256" key="2">
    <source>
        <dbReference type="ARBA" id="ARBA00005879"/>
    </source>
</evidence>
<evidence type="ECO:0000256" key="4">
    <source>
        <dbReference type="ARBA" id="ARBA00022603"/>
    </source>
</evidence>
<dbReference type="GO" id="GO:0032259">
    <property type="term" value="P:methylation"/>
    <property type="evidence" value="ECO:0007669"/>
    <property type="project" value="UniProtKB-KW"/>
</dbReference>
<feature type="region of interest" description="Precorrin-2 dehydrogenase / sirohydrochlorin ferrochelatase" evidence="15">
    <location>
        <begin position="1"/>
        <end position="203"/>
    </location>
</feature>
<dbReference type="OrthoDB" id="9815856at2"/>
<dbReference type="GO" id="GO:0051287">
    <property type="term" value="F:NAD binding"/>
    <property type="evidence" value="ECO:0007669"/>
    <property type="project" value="InterPro"/>
</dbReference>
<feature type="binding site" evidence="15">
    <location>
        <begin position="43"/>
        <end position="44"/>
    </location>
    <ligand>
        <name>NAD(+)</name>
        <dbReference type="ChEBI" id="CHEBI:57540"/>
    </ligand>
</feature>
<evidence type="ECO:0000256" key="8">
    <source>
        <dbReference type="ARBA" id="ARBA00023027"/>
    </source>
</evidence>
<dbReference type="eggNOG" id="COG1648">
    <property type="taxonomic scope" value="Bacteria"/>
</dbReference>
<dbReference type="NCBIfam" id="NF007922">
    <property type="entry name" value="PRK10637.1"/>
    <property type="match status" value="1"/>
</dbReference>
<evidence type="ECO:0000256" key="13">
    <source>
        <dbReference type="ARBA" id="ARBA00047561"/>
    </source>
</evidence>
<evidence type="ECO:0000256" key="11">
    <source>
        <dbReference type="ARBA" id="ARBA00023268"/>
    </source>
</evidence>
<keyword evidence="21" id="KW-1185">Reference proteome</keyword>
<comment type="similarity">
    <text evidence="15">In the N-terminal section; belongs to the precorrin-2 dehydrogenase / sirohydrochlorin ferrochelatase family.</text>
</comment>
<comment type="function">
    <text evidence="15">Multifunctional enzyme that catalyzes the SAM-dependent methylations of uroporphyrinogen III at position C-2 and C-7 to form precorrin-2 via precorrin-1. Then it catalyzes the NAD-dependent ring dehydrogenation of precorrin-2 to yield sirohydrochlorin. Finally, it catalyzes the ferrochelation of sirohydrochlorin to yield siroheme.</text>
</comment>
<keyword evidence="7 15" id="KW-0560">Oxidoreductase</keyword>
<dbReference type="SUPFAM" id="SSF53790">
    <property type="entry name" value="Tetrapyrrole methylase"/>
    <property type="match status" value="1"/>
</dbReference>
<dbReference type="CDD" id="cd11642">
    <property type="entry name" value="SUMT"/>
    <property type="match status" value="1"/>
</dbReference>
<feature type="modified residue" description="Phosphoserine" evidence="15">
    <location>
        <position position="128"/>
    </location>
</feature>
<comment type="similarity">
    <text evidence="15">In the C-terminal section; belongs to the precorrin methyltransferase family.</text>
</comment>
<gene>
    <name evidence="15" type="primary">cysG</name>
    <name evidence="20" type="ORF">DS2_08168</name>
</gene>
<evidence type="ECO:0000256" key="12">
    <source>
        <dbReference type="ARBA" id="ARBA00025705"/>
    </source>
</evidence>
<feature type="binding site" evidence="15">
    <location>
        <position position="381"/>
    </location>
    <ligand>
        <name>S-adenosyl-L-methionine</name>
        <dbReference type="ChEBI" id="CHEBI:59789"/>
    </ligand>
</feature>
<dbReference type="NCBIfam" id="NF004790">
    <property type="entry name" value="PRK06136.1"/>
    <property type="match status" value="1"/>
</dbReference>
<dbReference type="FunFam" id="3.40.1010.10:FF:000001">
    <property type="entry name" value="Siroheme synthase"/>
    <property type="match status" value="1"/>
</dbReference>
<proteinExistence type="inferred from homology"/>
<dbReference type="FunFam" id="3.30.950.10:FF:000001">
    <property type="entry name" value="Siroheme synthase"/>
    <property type="match status" value="1"/>
</dbReference>
<dbReference type="GO" id="GO:0009236">
    <property type="term" value="P:cobalamin biosynthetic process"/>
    <property type="evidence" value="ECO:0007669"/>
    <property type="project" value="UniProtKB-UniRule"/>
</dbReference>
<dbReference type="Pfam" id="PF14824">
    <property type="entry name" value="Sirohm_synth_M"/>
    <property type="match status" value="1"/>
</dbReference>
<dbReference type="EMBL" id="ARZY01000012">
    <property type="protein sequence ID" value="EWH10431.1"/>
    <property type="molecule type" value="Genomic_DNA"/>
</dbReference>
<evidence type="ECO:0000256" key="5">
    <source>
        <dbReference type="ARBA" id="ARBA00022679"/>
    </source>
</evidence>
<evidence type="ECO:0000259" key="18">
    <source>
        <dbReference type="Pfam" id="PF10414"/>
    </source>
</evidence>
<dbReference type="NCBIfam" id="TIGR01469">
    <property type="entry name" value="cobA_cysG_Cterm"/>
    <property type="match status" value="1"/>
</dbReference>
<comment type="pathway">
    <text evidence="12 15">Porphyrin-containing compound metabolism; siroheme biosynthesis; precorrin-2 from uroporphyrinogen III: step 1/1.</text>
</comment>
<dbReference type="PATRIC" id="fig|1328313.3.peg.1669"/>
<dbReference type="GO" id="GO:0043115">
    <property type="term" value="F:precorrin-2 dehydrogenase activity"/>
    <property type="evidence" value="ECO:0007669"/>
    <property type="project" value="UniProtKB-UniRule"/>
</dbReference>
<keyword evidence="4 15" id="KW-0489">Methyltransferase</keyword>
<dbReference type="EC" id="2.1.1.107" evidence="15"/>
<dbReference type="eggNOG" id="COG0007">
    <property type="taxonomic scope" value="Bacteria"/>
</dbReference>
<evidence type="ECO:0000256" key="6">
    <source>
        <dbReference type="ARBA" id="ARBA00022691"/>
    </source>
</evidence>
<feature type="region of interest" description="Uroporphyrinogen-III C-methyltransferase" evidence="15">
    <location>
        <begin position="214"/>
        <end position="473"/>
    </location>
</feature>
<evidence type="ECO:0000256" key="16">
    <source>
        <dbReference type="PIRSR" id="PIRSR036426-1"/>
    </source>
</evidence>
<dbReference type="GO" id="GO:0051266">
    <property type="term" value="F:sirohydrochlorin ferrochelatase activity"/>
    <property type="evidence" value="ECO:0007669"/>
    <property type="project" value="UniProtKB-EC"/>
</dbReference>
<dbReference type="Pfam" id="PF13241">
    <property type="entry name" value="NAD_binding_7"/>
    <property type="match status" value="1"/>
</dbReference>
<comment type="pathway">
    <text evidence="15">Cofactor biosynthesis; adenosylcobalamin biosynthesis; sirohydrochlorin from precorrin-2: step 1/1.</text>
</comment>
<dbReference type="PROSITE" id="PS00839">
    <property type="entry name" value="SUMT_1"/>
    <property type="match status" value="1"/>
</dbReference>
<dbReference type="EC" id="1.3.1.76" evidence="15"/>
<keyword evidence="3 15" id="KW-0169">Cobalamin biosynthesis</keyword>
<dbReference type="Pfam" id="PF10414">
    <property type="entry name" value="CysG_dimeriser"/>
    <property type="match status" value="1"/>
</dbReference>
<dbReference type="Pfam" id="PF00590">
    <property type="entry name" value="TP_methylase"/>
    <property type="match status" value="1"/>
</dbReference>
<feature type="active site" description="Proton acceptor" evidence="15 16">
    <location>
        <position position="246"/>
    </location>
</feature>
<evidence type="ECO:0000256" key="3">
    <source>
        <dbReference type="ARBA" id="ARBA00022573"/>
    </source>
</evidence>
<dbReference type="Gene3D" id="3.40.50.720">
    <property type="entry name" value="NAD(P)-binding Rossmann-like Domain"/>
    <property type="match status" value="1"/>
</dbReference>
<dbReference type="UniPathway" id="UPA00262">
    <property type="reaction ID" value="UER00211"/>
</dbReference>
<evidence type="ECO:0000256" key="7">
    <source>
        <dbReference type="ARBA" id="ARBA00023002"/>
    </source>
</evidence>
<dbReference type="Gene3D" id="3.30.950.10">
    <property type="entry name" value="Methyltransferase, Cobalt-precorrin-4 Transmethylase, Domain 2"/>
    <property type="match status" value="1"/>
</dbReference>
<comment type="caution">
    <text evidence="20">The sequence shown here is derived from an EMBL/GenBank/DDBJ whole genome shotgun (WGS) entry which is preliminary data.</text>
</comment>
<dbReference type="Gene3D" id="1.10.8.210">
    <property type="entry name" value="Sirohaem synthase, dimerisation domain"/>
    <property type="match status" value="1"/>
</dbReference>
<evidence type="ECO:0000259" key="17">
    <source>
        <dbReference type="Pfam" id="PF00590"/>
    </source>
</evidence>
<comment type="pathway">
    <text evidence="1 15">Porphyrin-containing compound metabolism; siroheme biosynthesis; sirohydrochlorin from precorrin-2: step 1/1.</text>
</comment>
<dbReference type="InterPro" id="IPR006366">
    <property type="entry name" value="CobA/CysG_C"/>
</dbReference>
<evidence type="ECO:0000256" key="14">
    <source>
        <dbReference type="ARBA" id="ARBA00060548"/>
    </source>
</evidence>